<dbReference type="GO" id="GO:0004338">
    <property type="term" value="F:glucan exo-1,3-beta-glucosidase activity"/>
    <property type="evidence" value="ECO:0007669"/>
    <property type="project" value="UniProtKB-EC"/>
</dbReference>
<keyword evidence="4 9" id="KW-0378">Hydrolase</keyword>
<dbReference type="PANTHER" id="PTHR31297:SF1">
    <property type="entry name" value="GLUCAN 1,3-BETA-GLUCOSIDASE I_II-RELATED"/>
    <property type="match status" value="1"/>
</dbReference>
<dbReference type="InterPro" id="IPR017853">
    <property type="entry name" value="GH"/>
</dbReference>
<comment type="similarity">
    <text evidence="9">Belongs to the glycosyl hydrolase 5 (cellulase A) family.</text>
</comment>
<comment type="caution">
    <text evidence="11">The sequence shown here is derived from an EMBL/GenBank/DDBJ whole genome shotgun (WGS) entry which is preliminary data.</text>
</comment>
<evidence type="ECO:0000256" key="2">
    <source>
        <dbReference type="ARBA" id="ARBA00022525"/>
    </source>
</evidence>
<dbReference type="SUPFAM" id="SSF51445">
    <property type="entry name" value="(Trans)glycosidases"/>
    <property type="match status" value="1"/>
</dbReference>
<keyword evidence="5 9" id="KW-0326">Glycosidase</keyword>
<evidence type="ECO:0000256" key="4">
    <source>
        <dbReference type="ARBA" id="ARBA00022801"/>
    </source>
</evidence>
<name>A0A9D2PIQ3_9FIRM</name>
<dbReference type="InterPro" id="IPR001547">
    <property type="entry name" value="Glyco_hydro_5"/>
</dbReference>
<dbReference type="Proteomes" id="UP000823904">
    <property type="component" value="Unassembled WGS sequence"/>
</dbReference>
<evidence type="ECO:0000256" key="6">
    <source>
        <dbReference type="ARBA" id="ARBA00023316"/>
    </source>
</evidence>
<dbReference type="GO" id="GO:0009251">
    <property type="term" value="P:glucan catabolic process"/>
    <property type="evidence" value="ECO:0007669"/>
    <property type="project" value="TreeGrafter"/>
</dbReference>
<dbReference type="GO" id="GO:0009986">
    <property type="term" value="C:cell surface"/>
    <property type="evidence" value="ECO:0007669"/>
    <property type="project" value="TreeGrafter"/>
</dbReference>
<evidence type="ECO:0000259" key="10">
    <source>
        <dbReference type="Pfam" id="PF00150"/>
    </source>
</evidence>
<dbReference type="Pfam" id="PF00150">
    <property type="entry name" value="Cellulase"/>
    <property type="match status" value="1"/>
</dbReference>
<organism evidence="11 12">
    <name type="scientific">Candidatus Anaerostipes avistercoris</name>
    <dbReference type="NCBI Taxonomy" id="2838462"/>
    <lineage>
        <taxon>Bacteria</taxon>
        <taxon>Bacillati</taxon>
        <taxon>Bacillota</taxon>
        <taxon>Clostridia</taxon>
        <taxon>Lachnospirales</taxon>
        <taxon>Lachnospiraceae</taxon>
        <taxon>Anaerostipes</taxon>
    </lineage>
</organism>
<evidence type="ECO:0000256" key="3">
    <source>
        <dbReference type="ARBA" id="ARBA00022729"/>
    </source>
</evidence>
<gene>
    <name evidence="11" type="ORF">H9754_08860</name>
</gene>
<reference evidence="11" key="1">
    <citation type="journal article" date="2021" name="PeerJ">
        <title>Extensive microbial diversity within the chicken gut microbiome revealed by metagenomics and culture.</title>
        <authorList>
            <person name="Gilroy R."/>
            <person name="Ravi A."/>
            <person name="Getino M."/>
            <person name="Pursley I."/>
            <person name="Horton D.L."/>
            <person name="Alikhan N.F."/>
            <person name="Baker D."/>
            <person name="Gharbi K."/>
            <person name="Hall N."/>
            <person name="Watson M."/>
            <person name="Adriaenssens E.M."/>
            <person name="Foster-Nyarko E."/>
            <person name="Jarju S."/>
            <person name="Secka A."/>
            <person name="Antonio M."/>
            <person name="Oren A."/>
            <person name="Chaudhuri R.R."/>
            <person name="La Ragione R."/>
            <person name="Hildebrand F."/>
            <person name="Pallen M.J."/>
        </authorList>
    </citation>
    <scope>NUCLEOTIDE SEQUENCE</scope>
    <source>
        <strain evidence="11">ChiSjej3B21-8574</strain>
    </source>
</reference>
<evidence type="ECO:0000256" key="8">
    <source>
        <dbReference type="ARBA" id="ARBA00038929"/>
    </source>
</evidence>
<evidence type="ECO:0000256" key="1">
    <source>
        <dbReference type="ARBA" id="ARBA00004613"/>
    </source>
</evidence>
<evidence type="ECO:0000313" key="12">
    <source>
        <dbReference type="Proteomes" id="UP000823904"/>
    </source>
</evidence>
<keyword evidence="2" id="KW-0964">Secreted</keyword>
<proteinExistence type="inferred from homology"/>
<comment type="catalytic activity">
    <reaction evidence="7">
        <text>Successive hydrolysis of beta-D-glucose units from the non-reducing ends of (1-&gt;3)-beta-D-glucans, releasing alpha-glucose.</text>
        <dbReference type="EC" id="3.2.1.58"/>
    </reaction>
</comment>
<evidence type="ECO:0000313" key="11">
    <source>
        <dbReference type="EMBL" id="HJC50662.1"/>
    </source>
</evidence>
<evidence type="ECO:0000256" key="5">
    <source>
        <dbReference type="ARBA" id="ARBA00023295"/>
    </source>
</evidence>
<dbReference type="Gene3D" id="3.20.20.80">
    <property type="entry name" value="Glycosidases"/>
    <property type="match status" value="1"/>
</dbReference>
<sequence>MKIKGVNLGNWLVLEKWMSRELFHGIDAEDETDFYNALSPEEAADRLYMHRSYFIQERDFQHIKAMGLNMVRIPVPHYIFDEKGPYVGCIEFLDSAFDWAETYDLKILIDLHTVPDSQNGFDNGGLTGVVKWHHKQENIDYTLDVLERLAERYAGRRALYGIELLNEPVSEDILKFVGPRYQARDPKQAEGSTAVPTEVLKDFYLKGYEAVRRHCSEDVAVVIHDGFRLEEWEDFMPKDQYPGLVIDTHMYLFTAEPLMKTKRLEDYKDSIRKNFKERLERASRFHPVIVGEWCLANKCEEKDTLSPDTLYSSIYQWEMDAWDACDGWFFWSYKLHTSGRNDWDYCRACDAGWITK</sequence>
<dbReference type="PANTHER" id="PTHR31297">
    <property type="entry name" value="GLUCAN ENDO-1,6-BETA-GLUCOSIDASE B"/>
    <property type="match status" value="1"/>
</dbReference>
<evidence type="ECO:0000256" key="9">
    <source>
        <dbReference type="RuleBase" id="RU361153"/>
    </source>
</evidence>
<keyword evidence="3" id="KW-0732">Signal</keyword>
<dbReference type="InterPro" id="IPR050386">
    <property type="entry name" value="Glycosyl_hydrolase_5"/>
</dbReference>
<dbReference type="EC" id="3.2.1.58" evidence="8"/>
<dbReference type="GO" id="GO:0005576">
    <property type="term" value="C:extracellular region"/>
    <property type="evidence" value="ECO:0007669"/>
    <property type="project" value="UniProtKB-SubCell"/>
</dbReference>
<keyword evidence="6" id="KW-0961">Cell wall biogenesis/degradation</keyword>
<dbReference type="AlphaFoldDB" id="A0A9D2PIQ3"/>
<protein>
    <recommendedName>
        <fullName evidence="8">glucan 1,3-beta-glucosidase</fullName>
        <ecNumber evidence="8">3.2.1.58</ecNumber>
    </recommendedName>
</protein>
<reference evidence="11" key="2">
    <citation type="submission" date="2021-04" db="EMBL/GenBank/DDBJ databases">
        <authorList>
            <person name="Gilroy R."/>
        </authorList>
    </citation>
    <scope>NUCLEOTIDE SEQUENCE</scope>
    <source>
        <strain evidence="11">ChiSjej3B21-8574</strain>
    </source>
</reference>
<accession>A0A9D2PIQ3</accession>
<dbReference type="EMBL" id="DWWD01000033">
    <property type="protein sequence ID" value="HJC50662.1"/>
    <property type="molecule type" value="Genomic_DNA"/>
</dbReference>
<feature type="domain" description="Glycoside hydrolase family 5" evidence="10">
    <location>
        <begin position="53"/>
        <end position="307"/>
    </location>
</feature>
<evidence type="ECO:0000256" key="7">
    <source>
        <dbReference type="ARBA" id="ARBA00036824"/>
    </source>
</evidence>
<dbReference type="GO" id="GO:0071555">
    <property type="term" value="P:cell wall organization"/>
    <property type="evidence" value="ECO:0007669"/>
    <property type="project" value="UniProtKB-KW"/>
</dbReference>
<comment type="subcellular location">
    <subcellularLocation>
        <location evidence="1">Secreted</location>
    </subcellularLocation>
</comment>